<dbReference type="Proteomes" id="UP001150925">
    <property type="component" value="Unassembled WGS sequence"/>
</dbReference>
<organism evidence="2 3">
    <name type="scientific">Dispira parvispora</name>
    <dbReference type="NCBI Taxonomy" id="1520584"/>
    <lineage>
        <taxon>Eukaryota</taxon>
        <taxon>Fungi</taxon>
        <taxon>Fungi incertae sedis</taxon>
        <taxon>Zoopagomycota</taxon>
        <taxon>Kickxellomycotina</taxon>
        <taxon>Dimargaritomycetes</taxon>
        <taxon>Dimargaritales</taxon>
        <taxon>Dimargaritaceae</taxon>
        <taxon>Dispira</taxon>
    </lineage>
</organism>
<evidence type="ECO:0000313" key="2">
    <source>
        <dbReference type="EMBL" id="KAJ1959235.1"/>
    </source>
</evidence>
<dbReference type="AlphaFoldDB" id="A0A9W8ALW4"/>
<name>A0A9W8ALW4_9FUNG</name>
<feature type="region of interest" description="Disordered" evidence="1">
    <location>
        <begin position="1"/>
        <end position="61"/>
    </location>
</feature>
<accession>A0A9W8ALW4</accession>
<comment type="caution">
    <text evidence="2">The sequence shown here is derived from an EMBL/GenBank/DDBJ whole genome shotgun (WGS) entry which is preliminary data.</text>
</comment>
<keyword evidence="3" id="KW-1185">Reference proteome</keyword>
<sequence length="362" mass="41632">MPKNIVHDKGEGGTLSERKHLKQNRRGNRRQANRDRSGGARKRNHNSSTRANHGPSPSGCYFNPITSATEFTEEHMDALHMVPVLNYPIDEVITVSHCPEDLLHRIRPFWTVSREDLYNINYDRLGPAIIEAANGSNEPRELRKTSGIRICTGAVVNLMNVCTGDESYESESDDDAKSWSKISTTACADMLCNEFLRNFTQMYSREFPSWHCHKMTLDTQALPEWCNFTIRPDRVIFHAQTRKQKTPFAWITINPYYLAPTTNEYESTLPQVAAQTIAMARYHPREVFGIQFSFRYVTFWRAVIPENYLDLLNNSGDLPPDVSIEMKRSTVLDLEQPDGRYEFSRALLALLMYWNEQVSGNK</sequence>
<feature type="compositionally biased region" description="Basic and acidic residues" evidence="1">
    <location>
        <begin position="1"/>
        <end position="11"/>
    </location>
</feature>
<proteinExistence type="predicted"/>
<feature type="compositionally biased region" description="Basic residues" evidence="1">
    <location>
        <begin position="19"/>
        <end position="31"/>
    </location>
</feature>
<evidence type="ECO:0000313" key="3">
    <source>
        <dbReference type="Proteomes" id="UP001150925"/>
    </source>
</evidence>
<protein>
    <submittedName>
        <fullName evidence="2">Uncharacterized protein</fullName>
    </submittedName>
</protein>
<dbReference type="EMBL" id="JANBPY010001646">
    <property type="protein sequence ID" value="KAJ1959235.1"/>
    <property type="molecule type" value="Genomic_DNA"/>
</dbReference>
<evidence type="ECO:0000256" key="1">
    <source>
        <dbReference type="SAM" id="MobiDB-lite"/>
    </source>
</evidence>
<gene>
    <name evidence="2" type="ORF">IWQ62_004696</name>
</gene>
<reference evidence="2" key="1">
    <citation type="submission" date="2022-07" db="EMBL/GenBank/DDBJ databases">
        <title>Phylogenomic reconstructions and comparative analyses of Kickxellomycotina fungi.</title>
        <authorList>
            <person name="Reynolds N.K."/>
            <person name="Stajich J.E."/>
            <person name="Barry K."/>
            <person name="Grigoriev I.V."/>
            <person name="Crous P."/>
            <person name="Smith M.E."/>
        </authorList>
    </citation>
    <scope>NUCLEOTIDE SEQUENCE</scope>
    <source>
        <strain evidence="2">RSA 1196</strain>
    </source>
</reference>